<name>A0A1Y2I6A9_TRAC3</name>
<organism evidence="1 2">
    <name type="scientific">Trametes coccinea (strain BRFM310)</name>
    <name type="common">Pycnoporus coccineus</name>
    <dbReference type="NCBI Taxonomy" id="1353009"/>
    <lineage>
        <taxon>Eukaryota</taxon>
        <taxon>Fungi</taxon>
        <taxon>Dikarya</taxon>
        <taxon>Basidiomycota</taxon>
        <taxon>Agaricomycotina</taxon>
        <taxon>Agaricomycetes</taxon>
        <taxon>Polyporales</taxon>
        <taxon>Polyporaceae</taxon>
        <taxon>Trametes</taxon>
    </lineage>
</organism>
<evidence type="ECO:0000313" key="2">
    <source>
        <dbReference type="Proteomes" id="UP000193067"/>
    </source>
</evidence>
<proteinExistence type="predicted"/>
<sequence>MLIFRSRVLRSSVRNASPFRQALRAALADEFHAGHLSLDKQAVPPRLCITLPGMAFFEALPAPLIRKKRSGNVARVRPIGPTRAVAVNEYVRLATIVKSIMAVLAANDVVPVGMKVVERLPQTIYTYLEQEQFLQGENEDLCNRVNALSWEVEGMFEQVM</sequence>
<dbReference type="Proteomes" id="UP000193067">
    <property type="component" value="Unassembled WGS sequence"/>
</dbReference>
<protein>
    <submittedName>
        <fullName evidence="1">Uncharacterized protein</fullName>
    </submittedName>
</protein>
<dbReference type="EMBL" id="KZ084245">
    <property type="protein sequence ID" value="OSC96183.1"/>
    <property type="molecule type" value="Genomic_DNA"/>
</dbReference>
<accession>A0A1Y2I6A9</accession>
<dbReference type="OrthoDB" id="2758153at2759"/>
<dbReference type="AlphaFoldDB" id="A0A1Y2I6A9"/>
<keyword evidence="2" id="KW-1185">Reference proteome</keyword>
<gene>
    <name evidence="1" type="ORF">PYCCODRAFT_1472832</name>
</gene>
<reference evidence="1 2" key="1">
    <citation type="journal article" date="2015" name="Biotechnol. Biofuels">
        <title>Enhanced degradation of softwood versus hardwood by the white-rot fungus Pycnoporus coccineus.</title>
        <authorList>
            <person name="Couturier M."/>
            <person name="Navarro D."/>
            <person name="Chevret D."/>
            <person name="Henrissat B."/>
            <person name="Piumi F."/>
            <person name="Ruiz-Duenas F.J."/>
            <person name="Martinez A.T."/>
            <person name="Grigoriev I.V."/>
            <person name="Riley R."/>
            <person name="Lipzen A."/>
            <person name="Berrin J.G."/>
            <person name="Master E.R."/>
            <person name="Rosso M.N."/>
        </authorList>
    </citation>
    <scope>NUCLEOTIDE SEQUENCE [LARGE SCALE GENOMIC DNA]</scope>
    <source>
        <strain evidence="1 2">BRFM310</strain>
    </source>
</reference>
<evidence type="ECO:0000313" key="1">
    <source>
        <dbReference type="EMBL" id="OSC96183.1"/>
    </source>
</evidence>